<organism evidence="5 6">
    <name type="scientific">Hyphomonas pacifica</name>
    <dbReference type="NCBI Taxonomy" id="1280941"/>
    <lineage>
        <taxon>Bacteria</taxon>
        <taxon>Pseudomonadati</taxon>
        <taxon>Pseudomonadota</taxon>
        <taxon>Alphaproteobacteria</taxon>
        <taxon>Hyphomonadales</taxon>
        <taxon>Hyphomonadaceae</taxon>
        <taxon>Hyphomonas</taxon>
    </lineage>
</organism>
<evidence type="ECO:0000256" key="4">
    <source>
        <dbReference type="ARBA" id="ARBA00023315"/>
    </source>
</evidence>
<dbReference type="PROSITE" id="PS00101">
    <property type="entry name" value="HEXAPEP_TRANSFERASES"/>
    <property type="match status" value="1"/>
</dbReference>
<dbReference type="CDD" id="cd03354">
    <property type="entry name" value="LbH_SAT"/>
    <property type="match status" value="1"/>
</dbReference>
<dbReference type="InterPro" id="IPR001451">
    <property type="entry name" value="Hexapep"/>
</dbReference>
<keyword evidence="2" id="KW-0808">Transferase</keyword>
<keyword evidence="4" id="KW-0012">Acyltransferase</keyword>
<dbReference type="STRING" id="1280941.HY2_10280"/>
<keyword evidence="6" id="KW-1185">Reference proteome</keyword>
<dbReference type="Proteomes" id="UP000249123">
    <property type="component" value="Unassembled WGS sequence"/>
</dbReference>
<dbReference type="RefSeq" id="WP_064773871.1">
    <property type="nucleotide sequence ID" value="NZ_AWFB01000010.1"/>
</dbReference>
<evidence type="ECO:0000256" key="3">
    <source>
        <dbReference type="ARBA" id="ARBA00022737"/>
    </source>
</evidence>
<sequence>MNKDENHSDTCMDEPVLYGPDLIGKHGFWTILKEDYAANNRRWAEPGFRAVAVHRFGTWRKVIKFSPLRKVMGLLYYLMNHRVRTVYGIELHDTAKVGRRLVIAHQGGIVIHRHATIGDDCMIRQCVTIGAGATYDISEAPVLGSRVTLGAGSVVIGPVQLGDDTKVGPNAVVQTHIKPGSTVFAPASRVITMPKPKPAPTPVQDVE</sequence>
<evidence type="ECO:0000256" key="2">
    <source>
        <dbReference type="ARBA" id="ARBA00022679"/>
    </source>
</evidence>
<evidence type="ECO:0000256" key="1">
    <source>
        <dbReference type="ARBA" id="ARBA00007274"/>
    </source>
</evidence>
<gene>
    <name evidence="5" type="ORF">HY3_10465</name>
</gene>
<accession>A0A062U240</accession>
<dbReference type="PANTHER" id="PTHR42811">
    <property type="entry name" value="SERINE ACETYLTRANSFERASE"/>
    <property type="match status" value="1"/>
</dbReference>
<dbReference type="Pfam" id="PF00132">
    <property type="entry name" value="Hexapep"/>
    <property type="match status" value="1"/>
</dbReference>
<evidence type="ECO:0000313" key="5">
    <source>
        <dbReference type="EMBL" id="RAN34559.1"/>
    </source>
</evidence>
<dbReference type="InterPro" id="IPR045304">
    <property type="entry name" value="LbH_SAT"/>
</dbReference>
<dbReference type="eggNOG" id="COG1045">
    <property type="taxonomic scope" value="Bacteria"/>
</dbReference>
<dbReference type="EMBL" id="AWFB01000010">
    <property type="protein sequence ID" value="RAN34559.1"/>
    <property type="molecule type" value="Genomic_DNA"/>
</dbReference>
<dbReference type="InterPro" id="IPR018357">
    <property type="entry name" value="Hexapep_transf_CS"/>
</dbReference>
<name>A0A062U240_9PROT</name>
<protein>
    <submittedName>
        <fullName evidence="5">Uncharacterized protein</fullName>
    </submittedName>
</protein>
<dbReference type="SUPFAM" id="SSF51161">
    <property type="entry name" value="Trimeric LpxA-like enzymes"/>
    <property type="match status" value="1"/>
</dbReference>
<evidence type="ECO:0000313" key="6">
    <source>
        <dbReference type="Proteomes" id="UP000249123"/>
    </source>
</evidence>
<comment type="similarity">
    <text evidence="1">Belongs to the transferase hexapeptide repeat family.</text>
</comment>
<dbReference type="GO" id="GO:0016746">
    <property type="term" value="F:acyltransferase activity"/>
    <property type="evidence" value="ECO:0007669"/>
    <property type="project" value="UniProtKB-KW"/>
</dbReference>
<dbReference type="Gene3D" id="2.160.10.10">
    <property type="entry name" value="Hexapeptide repeat proteins"/>
    <property type="match status" value="1"/>
</dbReference>
<reference evidence="5 6" key="1">
    <citation type="submission" date="2013-04" db="EMBL/GenBank/DDBJ databases">
        <title>Hyphomonas sp. T24B3 Genome Sequencing.</title>
        <authorList>
            <person name="Lai Q."/>
            <person name="Shao Z."/>
        </authorList>
    </citation>
    <scope>NUCLEOTIDE SEQUENCE [LARGE SCALE GENOMIC DNA]</scope>
    <source>
        <strain evidence="5 6">T24B3</strain>
    </source>
</reference>
<comment type="caution">
    <text evidence="5">The sequence shown here is derived from an EMBL/GenBank/DDBJ whole genome shotgun (WGS) entry which is preliminary data.</text>
</comment>
<dbReference type="InterPro" id="IPR011004">
    <property type="entry name" value="Trimer_LpxA-like_sf"/>
</dbReference>
<dbReference type="AlphaFoldDB" id="A0A062U240"/>
<keyword evidence="3" id="KW-0677">Repeat</keyword>
<proteinExistence type="inferred from homology"/>